<evidence type="ECO:0000256" key="2">
    <source>
        <dbReference type="ARBA" id="ARBA00023242"/>
    </source>
</evidence>
<comment type="subcellular location">
    <subcellularLocation>
        <location evidence="1">Nucleus</location>
    </subcellularLocation>
</comment>
<feature type="compositionally biased region" description="Acidic residues" evidence="3">
    <location>
        <begin position="70"/>
        <end position="82"/>
    </location>
</feature>
<dbReference type="PANTHER" id="PTHR12214">
    <property type="entry name" value="GC-RICH SEQUENCE DNA-BINDING FACTOR"/>
    <property type="match status" value="1"/>
</dbReference>
<dbReference type="OrthoDB" id="429427at2759"/>
<feature type="region of interest" description="Disordered" evidence="3">
    <location>
        <begin position="59"/>
        <end position="83"/>
    </location>
</feature>
<dbReference type="Proteomes" id="UP000299102">
    <property type="component" value="Unassembled WGS sequence"/>
</dbReference>
<keyword evidence="2" id="KW-0539">Nucleus</keyword>
<accession>A0A4C1ZYV0</accession>
<comment type="caution">
    <text evidence="4">The sequence shown here is derived from an EMBL/GenBank/DDBJ whole genome shotgun (WGS) entry which is preliminary data.</text>
</comment>
<proteinExistence type="predicted"/>
<evidence type="ECO:0000313" key="5">
    <source>
        <dbReference type="Proteomes" id="UP000299102"/>
    </source>
</evidence>
<evidence type="ECO:0000256" key="1">
    <source>
        <dbReference type="ARBA" id="ARBA00004123"/>
    </source>
</evidence>
<dbReference type="GO" id="GO:0005634">
    <property type="term" value="C:nucleus"/>
    <property type="evidence" value="ECO:0007669"/>
    <property type="project" value="UniProtKB-SubCell"/>
</dbReference>
<dbReference type="InterPro" id="IPR012890">
    <property type="entry name" value="GCFC2-like"/>
</dbReference>
<dbReference type="AlphaFoldDB" id="A0A4C1ZYV0"/>
<dbReference type="GO" id="GO:0000398">
    <property type="term" value="P:mRNA splicing, via spliceosome"/>
    <property type="evidence" value="ECO:0007669"/>
    <property type="project" value="InterPro"/>
</dbReference>
<dbReference type="EMBL" id="BGZK01002322">
    <property type="protein sequence ID" value="GBP92918.1"/>
    <property type="molecule type" value="Genomic_DNA"/>
</dbReference>
<organism evidence="4 5">
    <name type="scientific">Eumeta variegata</name>
    <name type="common">Bagworm moth</name>
    <name type="synonym">Eumeta japonica</name>
    <dbReference type="NCBI Taxonomy" id="151549"/>
    <lineage>
        <taxon>Eukaryota</taxon>
        <taxon>Metazoa</taxon>
        <taxon>Ecdysozoa</taxon>
        <taxon>Arthropoda</taxon>
        <taxon>Hexapoda</taxon>
        <taxon>Insecta</taxon>
        <taxon>Pterygota</taxon>
        <taxon>Neoptera</taxon>
        <taxon>Endopterygota</taxon>
        <taxon>Lepidoptera</taxon>
        <taxon>Glossata</taxon>
        <taxon>Ditrysia</taxon>
        <taxon>Tineoidea</taxon>
        <taxon>Psychidae</taxon>
        <taxon>Oiketicinae</taxon>
        <taxon>Eumeta</taxon>
    </lineage>
</organism>
<dbReference type="STRING" id="151549.A0A4C1ZYV0"/>
<evidence type="ECO:0000313" key="4">
    <source>
        <dbReference type="EMBL" id="GBP92918.1"/>
    </source>
</evidence>
<dbReference type="PANTHER" id="PTHR12214:SF0">
    <property type="entry name" value="LD29489P"/>
    <property type="match status" value="1"/>
</dbReference>
<dbReference type="GO" id="GO:0003677">
    <property type="term" value="F:DNA binding"/>
    <property type="evidence" value="ECO:0007669"/>
    <property type="project" value="InterPro"/>
</dbReference>
<reference evidence="4 5" key="1">
    <citation type="journal article" date="2019" name="Commun. Biol.">
        <title>The bagworm genome reveals a unique fibroin gene that provides high tensile strength.</title>
        <authorList>
            <person name="Kono N."/>
            <person name="Nakamura H."/>
            <person name="Ohtoshi R."/>
            <person name="Tomita M."/>
            <person name="Numata K."/>
            <person name="Arakawa K."/>
        </authorList>
    </citation>
    <scope>NUCLEOTIDE SEQUENCE [LARGE SCALE GENOMIC DNA]</scope>
</reference>
<keyword evidence="5" id="KW-1185">Reference proteome</keyword>
<evidence type="ECO:0000256" key="3">
    <source>
        <dbReference type="SAM" id="MobiDB-lite"/>
    </source>
</evidence>
<sequence length="294" mass="31196">MRYQRGAACAACARDWRAGAASTRASTPTPTWLTACPNSLHLISGIKCLMMYGLRADPLSSDSEGSEPNGEAEGEYADDGELTEDRVRDDQDLLLVPMLVHRAVIPKLTELVEHAWDPMCVRACVRLRGLLLRACSLPPRASPALRRLATTARVRLVAAVAADVYLPAVPPQVWEGSAGGGAFWRRCLGAGVRLLRASLALCAPPPELHADSVVLNIIGTLCTAAAVAPPTAAAGAAAALASTLPRDTPLRALALRRLATLAQHALNNLHSDNPLHLKALEQARSVLAEARSIR</sequence>
<gene>
    <name evidence="4" type="primary">PAXBP1</name>
    <name evidence="4" type="ORF">EVAR_65017_1</name>
</gene>
<protein>
    <submittedName>
        <fullName evidence="4">PAX3-and PAX7-binding protein 1</fullName>
    </submittedName>
</protein>
<name>A0A4C1ZYV0_EUMVA</name>